<dbReference type="Gene3D" id="1.20.58.220">
    <property type="entry name" value="Phosphate transport system protein phou homolog 2, domain 2"/>
    <property type="match status" value="1"/>
</dbReference>
<dbReference type="InterPro" id="IPR028366">
    <property type="entry name" value="PhoU"/>
</dbReference>
<dbReference type="PANTHER" id="PTHR42930">
    <property type="entry name" value="PHOSPHATE-SPECIFIC TRANSPORT SYSTEM ACCESSORY PROTEIN PHOU"/>
    <property type="match status" value="1"/>
</dbReference>
<dbReference type="Proteomes" id="UP000546970">
    <property type="component" value="Unassembled WGS sequence"/>
</dbReference>
<dbReference type="InterPro" id="IPR026022">
    <property type="entry name" value="PhoU_dom"/>
</dbReference>
<organism evidence="2 3">
    <name type="scientific">Collinsella acetigenes</name>
    <dbReference type="NCBI Taxonomy" id="2713419"/>
    <lineage>
        <taxon>Bacteria</taxon>
        <taxon>Bacillati</taxon>
        <taxon>Actinomycetota</taxon>
        <taxon>Coriobacteriia</taxon>
        <taxon>Coriobacteriales</taxon>
        <taxon>Coriobacteriaceae</taxon>
        <taxon>Collinsella</taxon>
    </lineage>
</organism>
<dbReference type="AlphaFoldDB" id="A0A7X9UC49"/>
<dbReference type="InterPro" id="IPR038078">
    <property type="entry name" value="PhoU-like_sf"/>
</dbReference>
<comment type="caution">
    <text evidence="2">The sequence shown here is derived from an EMBL/GenBank/DDBJ whole genome shotgun (WGS) entry which is preliminary data.</text>
</comment>
<evidence type="ECO:0000313" key="3">
    <source>
        <dbReference type="Proteomes" id="UP000546970"/>
    </source>
</evidence>
<proteinExistence type="predicted"/>
<dbReference type="RefSeq" id="WP_169277398.1">
    <property type="nucleotide sequence ID" value="NZ_JABBCP010000002.1"/>
</dbReference>
<evidence type="ECO:0000259" key="1">
    <source>
        <dbReference type="Pfam" id="PF01895"/>
    </source>
</evidence>
<name>A0A7X9UC49_9ACTN</name>
<evidence type="ECO:0000313" key="2">
    <source>
        <dbReference type="EMBL" id="NMF55794.1"/>
    </source>
</evidence>
<reference evidence="2 3" key="1">
    <citation type="submission" date="2020-04" db="EMBL/GenBank/DDBJ databases">
        <title>Collinsella sp. KGMB02528 nov., an anaerobic actinobacterium isolated from human feces.</title>
        <authorList>
            <person name="Han K.-I."/>
            <person name="Eom M.K."/>
            <person name="Kim J.-S."/>
            <person name="Lee K.C."/>
            <person name="Suh M.K."/>
            <person name="Park S.-H."/>
            <person name="Lee J.H."/>
            <person name="Kang S.W."/>
            <person name="Park J.-E."/>
            <person name="Oh B.S."/>
            <person name="Yu S.Y."/>
            <person name="Choi S.-H."/>
            <person name="Lee D.H."/>
            <person name="Yoon H."/>
            <person name="Kim B.-Y."/>
            <person name="Lee J.H."/>
            <person name="Lee J.-S."/>
        </authorList>
    </citation>
    <scope>NUCLEOTIDE SEQUENCE [LARGE SCALE GENOMIC DNA]</scope>
    <source>
        <strain evidence="2 3">KGMB02528</strain>
    </source>
</reference>
<keyword evidence="3" id="KW-1185">Reference proteome</keyword>
<dbReference type="SUPFAM" id="SSF109755">
    <property type="entry name" value="PhoU-like"/>
    <property type="match status" value="1"/>
</dbReference>
<gene>
    <name evidence="2" type="ORF">HF320_05580</name>
</gene>
<accession>A0A7X9UC49</accession>
<sequence>MRKLFSRQLVEARHEMLSIYEAVDLTLHDAVTAFLTSDKKLANKTKKSTLQIDARCANLEAVCYNLIATQGPVASDFRLLQTIIYIDFNLQRMTDKVRQIARAAKHKVKADIELPSELNDLILREADCVYRVVGSSISALVNNDMSIVCGLSDQDEPVHQIYEEFFRTYNRMSAPELSDDNSYDDLRRTIMVSRYLDRAASISIDAACRLTFLLTGQRLTASDLADIDEDELESMRVPSGEGVVLDPKTDAQYVAKLPLDEVGEQLRRLIESLNDDDEVDADDDEAVATEE</sequence>
<feature type="domain" description="PhoU" evidence="1">
    <location>
        <begin position="20"/>
        <end position="103"/>
    </location>
</feature>
<dbReference type="EMBL" id="JABBCP010000002">
    <property type="protein sequence ID" value="NMF55794.1"/>
    <property type="molecule type" value="Genomic_DNA"/>
</dbReference>
<dbReference type="Pfam" id="PF01895">
    <property type="entry name" value="PhoU"/>
    <property type="match status" value="1"/>
</dbReference>
<dbReference type="PANTHER" id="PTHR42930:SF3">
    <property type="entry name" value="PHOSPHATE-SPECIFIC TRANSPORT SYSTEM ACCESSORY PROTEIN PHOU"/>
    <property type="match status" value="1"/>
</dbReference>
<protein>
    <submittedName>
        <fullName evidence="2">Phosphate uptake regulator PhoU</fullName>
    </submittedName>
</protein>
<dbReference type="GO" id="GO:0045936">
    <property type="term" value="P:negative regulation of phosphate metabolic process"/>
    <property type="evidence" value="ECO:0007669"/>
    <property type="project" value="InterPro"/>
</dbReference>
<dbReference type="GO" id="GO:0030643">
    <property type="term" value="P:intracellular phosphate ion homeostasis"/>
    <property type="evidence" value="ECO:0007669"/>
    <property type="project" value="InterPro"/>
</dbReference>